<comment type="similarity">
    <text evidence="2">Belongs to the SNF2/RAD54 helicase family.</text>
</comment>
<evidence type="ECO:0000259" key="13">
    <source>
        <dbReference type="PROSITE" id="PS51192"/>
    </source>
</evidence>
<evidence type="ECO:0000256" key="12">
    <source>
        <dbReference type="SAM" id="MobiDB-lite"/>
    </source>
</evidence>
<dbReference type="InterPro" id="IPR058951">
    <property type="entry name" value="WHD_Rad26_CSB-like"/>
</dbReference>
<feature type="coiled-coil region" evidence="11">
    <location>
        <begin position="167"/>
        <end position="201"/>
    </location>
</feature>
<comment type="subcellular location">
    <subcellularLocation>
        <location evidence="1">Nucleus</location>
    </subcellularLocation>
</comment>
<evidence type="ECO:0000256" key="7">
    <source>
        <dbReference type="ARBA" id="ARBA00022840"/>
    </source>
</evidence>
<evidence type="ECO:0000256" key="1">
    <source>
        <dbReference type="ARBA" id="ARBA00004123"/>
    </source>
</evidence>
<dbReference type="CDD" id="cd21397">
    <property type="entry name" value="cc_ERCC-6_N"/>
    <property type="match status" value="1"/>
</dbReference>
<dbReference type="InterPro" id="IPR000330">
    <property type="entry name" value="SNF2_N"/>
</dbReference>
<dbReference type="CDD" id="cd18793">
    <property type="entry name" value="SF2_C_SNF"/>
    <property type="match status" value="1"/>
</dbReference>
<keyword evidence="11" id="KW-0175">Coiled coil</keyword>
<dbReference type="Gene3D" id="3.40.50.300">
    <property type="entry name" value="P-loop containing nucleotide triphosphate hydrolases"/>
    <property type="match status" value="2"/>
</dbReference>
<keyword evidence="8" id="KW-0238">DNA-binding</keyword>
<keyword evidence="5" id="KW-0378">Hydrolase</keyword>
<protein>
    <recommendedName>
        <fullName evidence="13">Helicase ATP-binding domain-containing protein</fullName>
    </recommendedName>
</protein>
<dbReference type="GO" id="GO:0008094">
    <property type="term" value="F:ATP-dependent activity, acting on DNA"/>
    <property type="evidence" value="ECO:0007669"/>
    <property type="project" value="TreeGrafter"/>
</dbReference>
<feature type="region of interest" description="Disordered" evidence="12">
    <location>
        <begin position="1204"/>
        <end position="1274"/>
    </location>
</feature>
<evidence type="ECO:0000313" key="14">
    <source>
        <dbReference type="EMBL" id="KAA8583839.1"/>
    </source>
</evidence>
<keyword evidence="6" id="KW-0347">Helicase</keyword>
<dbReference type="CDD" id="cd22254">
    <property type="entry name" value="CSB_WHD"/>
    <property type="match status" value="1"/>
</dbReference>
<dbReference type="GO" id="GO:0006283">
    <property type="term" value="P:transcription-coupled nucleotide-excision repair"/>
    <property type="evidence" value="ECO:0007669"/>
    <property type="project" value="TreeGrafter"/>
</dbReference>
<evidence type="ECO:0000256" key="10">
    <source>
        <dbReference type="ARBA" id="ARBA00023242"/>
    </source>
</evidence>
<dbReference type="Pfam" id="PF25875">
    <property type="entry name" value="WHD_Rad26_CSB"/>
    <property type="match status" value="1"/>
</dbReference>
<feature type="region of interest" description="Disordered" evidence="12">
    <location>
        <begin position="215"/>
        <end position="234"/>
    </location>
</feature>
<keyword evidence="4" id="KW-0227">DNA damage</keyword>
<feature type="region of interest" description="Disordered" evidence="12">
    <location>
        <begin position="55"/>
        <end position="74"/>
    </location>
</feature>
<keyword evidence="9" id="KW-0234">DNA repair</keyword>
<dbReference type="GO" id="GO:0005634">
    <property type="term" value="C:nucleus"/>
    <property type="evidence" value="ECO:0007669"/>
    <property type="project" value="TreeGrafter"/>
</dbReference>
<comment type="caution">
    <text evidence="14">The sequence shown here is derived from an EMBL/GenBank/DDBJ whole genome shotgun (WGS) entry which is preliminary data.</text>
</comment>
<dbReference type="Proteomes" id="UP000327493">
    <property type="component" value="Chromosome 17"/>
</dbReference>
<dbReference type="InterPro" id="IPR049730">
    <property type="entry name" value="SNF2/RAD54-like_C"/>
</dbReference>
<evidence type="ECO:0000256" key="4">
    <source>
        <dbReference type="ARBA" id="ARBA00022763"/>
    </source>
</evidence>
<keyword evidence="10" id="KW-0539">Nucleus</keyword>
<dbReference type="GO" id="GO:0005524">
    <property type="term" value="F:ATP binding"/>
    <property type="evidence" value="ECO:0007669"/>
    <property type="project" value="InterPro"/>
</dbReference>
<feature type="region of interest" description="Disordered" evidence="12">
    <location>
        <begin position="948"/>
        <end position="1123"/>
    </location>
</feature>
<feature type="compositionally biased region" description="Basic and acidic residues" evidence="12">
    <location>
        <begin position="1098"/>
        <end position="1107"/>
    </location>
</feature>
<feature type="compositionally biased region" description="Acidic residues" evidence="12">
    <location>
        <begin position="215"/>
        <end position="224"/>
    </location>
</feature>
<feature type="domain" description="Helicase ATP-binding" evidence="13">
    <location>
        <begin position="515"/>
        <end position="676"/>
    </location>
</feature>
<keyword evidence="3" id="KW-0547">Nucleotide-binding</keyword>
<dbReference type="InterPro" id="IPR050496">
    <property type="entry name" value="SNF2_RAD54_helicase_repair"/>
</dbReference>
<feature type="region of interest" description="Disordered" evidence="12">
    <location>
        <begin position="1"/>
        <end position="49"/>
    </location>
</feature>
<dbReference type="Gene3D" id="3.40.50.10810">
    <property type="entry name" value="Tandem AAA-ATPase domain"/>
    <property type="match status" value="1"/>
</dbReference>
<reference evidence="14 15" key="1">
    <citation type="submission" date="2019-08" db="EMBL/GenBank/DDBJ databases">
        <title>A chromosome-level genome assembly, high-density linkage maps, and genome scans reveal the genomic architecture of hybrid incompatibilities underlying speciation via character displacement in darters (Percidae: Etheostominae).</title>
        <authorList>
            <person name="Moran R.L."/>
            <person name="Catchen J.M."/>
            <person name="Fuller R.C."/>
        </authorList>
    </citation>
    <scope>NUCLEOTIDE SEQUENCE [LARGE SCALE GENOMIC DNA]</scope>
    <source>
        <strain evidence="14">EspeVRDwgs_2016</strain>
        <tissue evidence="14">Muscle</tissue>
    </source>
</reference>
<dbReference type="InterPro" id="IPR038718">
    <property type="entry name" value="SNF2-like_sf"/>
</dbReference>
<evidence type="ECO:0000256" key="11">
    <source>
        <dbReference type="SAM" id="Coils"/>
    </source>
</evidence>
<evidence type="ECO:0000256" key="8">
    <source>
        <dbReference type="ARBA" id="ARBA00023125"/>
    </source>
</evidence>
<dbReference type="GO" id="GO:0016787">
    <property type="term" value="F:hydrolase activity"/>
    <property type="evidence" value="ECO:0007669"/>
    <property type="project" value="UniProtKB-KW"/>
</dbReference>
<evidence type="ECO:0000256" key="5">
    <source>
        <dbReference type="ARBA" id="ARBA00022801"/>
    </source>
</evidence>
<dbReference type="PROSITE" id="PS51192">
    <property type="entry name" value="HELICASE_ATP_BIND_1"/>
    <property type="match status" value="1"/>
</dbReference>
<organism evidence="14 15">
    <name type="scientific">Etheostoma spectabile</name>
    <name type="common">orangethroat darter</name>
    <dbReference type="NCBI Taxonomy" id="54343"/>
    <lineage>
        <taxon>Eukaryota</taxon>
        <taxon>Metazoa</taxon>
        <taxon>Chordata</taxon>
        <taxon>Craniata</taxon>
        <taxon>Vertebrata</taxon>
        <taxon>Euteleostomi</taxon>
        <taxon>Actinopterygii</taxon>
        <taxon>Neopterygii</taxon>
        <taxon>Teleostei</taxon>
        <taxon>Neoteleostei</taxon>
        <taxon>Acanthomorphata</taxon>
        <taxon>Eupercaria</taxon>
        <taxon>Perciformes</taxon>
        <taxon>Percoidei</taxon>
        <taxon>Percidae</taxon>
        <taxon>Etheostomatinae</taxon>
        <taxon>Etheostoma</taxon>
    </lineage>
</organism>
<evidence type="ECO:0000256" key="3">
    <source>
        <dbReference type="ARBA" id="ARBA00022741"/>
    </source>
</evidence>
<dbReference type="Pfam" id="PF00176">
    <property type="entry name" value="SNF2-rel_dom"/>
    <property type="match status" value="1"/>
</dbReference>
<feature type="compositionally biased region" description="Polar residues" evidence="12">
    <location>
        <begin position="1017"/>
        <end position="1053"/>
    </location>
</feature>
<dbReference type="InterPro" id="IPR059240">
    <property type="entry name" value="cc_ERCC-6_N"/>
</dbReference>
<dbReference type="FunFam" id="3.40.50.10810:FF:000094">
    <property type="entry name" value="DNA excision repair protein ERCC-6"/>
    <property type="match status" value="1"/>
</dbReference>
<feature type="compositionally biased region" description="Basic and acidic residues" evidence="12">
    <location>
        <begin position="394"/>
        <end position="414"/>
    </location>
</feature>
<dbReference type="CDD" id="cd18000">
    <property type="entry name" value="DEXHc_ERCC6"/>
    <property type="match status" value="1"/>
</dbReference>
<evidence type="ECO:0000256" key="9">
    <source>
        <dbReference type="ARBA" id="ARBA00023204"/>
    </source>
</evidence>
<feature type="compositionally biased region" description="Acidic residues" evidence="12">
    <location>
        <begin position="425"/>
        <end position="439"/>
    </location>
</feature>
<dbReference type="SMART" id="SM00487">
    <property type="entry name" value="DEXDc"/>
    <property type="match status" value="1"/>
</dbReference>
<gene>
    <name evidence="14" type="ORF">FQN60_015047</name>
</gene>
<proteinExistence type="inferred from homology"/>
<dbReference type="EMBL" id="VOFY01000017">
    <property type="protein sequence ID" value="KAA8583839.1"/>
    <property type="molecule type" value="Genomic_DNA"/>
</dbReference>
<dbReference type="PANTHER" id="PTHR45629">
    <property type="entry name" value="SNF2/RAD54 FAMILY MEMBER"/>
    <property type="match status" value="1"/>
</dbReference>
<feature type="compositionally biased region" description="Low complexity" evidence="12">
    <location>
        <begin position="1225"/>
        <end position="1239"/>
    </location>
</feature>
<feature type="region of interest" description="Disordered" evidence="12">
    <location>
        <begin position="1291"/>
        <end position="1323"/>
    </location>
</feature>
<evidence type="ECO:0000256" key="6">
    <source>
        <dbReference type="ARBA" id="ARBA00022806"/>
    </source>
</evidence>
<feature type="compositionally biased region" description="Gly residues" evidence="12">
    <location>
        <begin position="62"/>
        <end position="71"/>
    </location>
</feature>
<feature type="compositionally biased region" description="Low complexity" evidence="12">
    <location>
        <begin position="13"/>
        <end position="24"/>
    </location>
</feature>
<feature type="compositionally biased region" description="Basic residues" evidence="12">
    <location>
        <begin position="294"/>
        <end position="303"/>
    </location>
</feature>
<evidence type="ECO:0000313" key="15">
    <source>
        <dbReference type="Proteomes" id="UP000327493"/>
    </source>
</evidence>
<dbReference type="SUPFAM" id="SSF52540">
    <property type="entry name" value="P-loop containing nucleoside triphosphate hydrolases"/>
    <property type="match status" value="2"/>
</dbReference>
<keyword evidence="7" id="KW-0067">ATP-binding</keyword>
<feature type="compositionally biased region" description="Polar residues" evidence="12">
    <location>
        <begin position="990"/>
        <end position="1002"/>
    </location>
</feature>
<sequence length="1391" mass="156735">MPVTLDGSEDQVPSSLSSPASAALTLGGTDEDGATGRSAICSLPENSQGSEVATAYPANIGPGEGNNGGKRSGALLQIDRQRIQAASASSGADELQGLGVAVYDQDVLEQGVLRQVDEAIQEASQATAKAEAEKEYHSVLDDVRSITVSLKQINKIIEQLSPYAASSKDISRKIESVKRQKENKEKQLKKVKAKQKRLQAVLGGEDTKRVEAELLAEDDEEEEAGPSTLGSMLMPAQETEWEELIRKGHMTPFGTRIPQKEEKKEPRKVMLVENSAFDLYLADQAKMATERKRVPLLKKKRRSGLSPGEAKGRNNRIVTSSKDKKMRKRIRKLQITALKAHPKARPKTEPQLPKPKRKHHTEGVETDSEGSEYLPSDEGIDPDQEEREAIEEGFGEHDKEEYELKPYKKKSEGKGRKKVKKKEESDEEYCPESSDEEEDVKGKDKKKKDDGDVECYKQRLRKWKRQRLRDREAKRERGEVLTDDSDEEFDEGFKVPGFLWKKLYKYQQTGVRWMWELHCQQAGGILGDEMGLGKTIQVICFLAGLSYSKLRTRGSNYRYVGLGPTVIVCPATVMHQWVMEFHTWWPPFRVAVLHETGSFTSNKEKLIPEIASCHGILITSYSAVRNMQDTLQRFDWHYVILDEGHKIRNPNAGVTTACKQNNLKELWSLFDFIFPGKLGTLPVFMEQFSVPITMGGYSNASPVQVQTAFKCACVLRDTINPYLLRRMKADVKANLSLPDKNEQVLFCRLTEDQRQVYQSFLDSKEVYQILNGDMQVFSGLIALRKICNHPDLFSGGPRILRGIPEDQLTKEEHFGFWKRSGKLIVVESLLRLWFKQGHRVLLFTQSRQMLNILEVFVTENNYSYMKMDGTTPIASRQPLIARYNEARERAWRIGQKQQVTVYRLLTAGTIEEKIYHRQIFKQFLTNRVLKDPKQRRFFKSNDIYELFTLSDPDGGQGTETSAIFAGTGSDVKAPKKPQRPRPSHMLNHGSHIQNQSSANQNEAGAGSRHIPALRDGNTPSSKNSPGKPNGPTESQITNQNGQDVEPNLSANAQHTRKNNRDWDAAKPAVRNTKSSGSHQHRDIDSVLASPQKHREKRKHCDSADSDKHKRRKHSKGSRFEGHRISHLVKKKTFNKAESEDNETEKKLDDYVLAKLFKKSGIHSVMQHDSIMESSNPDYVLVEAEANRVAKDALKALKVSRQQCRLSFNRPPPPPARKRFGQKNNSLLVPPSVKSVPTPSKCKDAAIVKRSVSKKPGSGAHFSGEGAESDSFSAPLSSSSLLAKMKARNYLSMPSSQREEAEEEEGGSGVPGTSSPPPPPTEHDELLVDVRNFIAFQANVDGQASTQEVLEYFKPRLTEKQAPVFRELLRSICDFQRTSGQEGIWRLKERFR</sequence>
<dbReference type="InterPro" id="IPR027417">
    <property type="entry name" value="P-loop_NTPase"/>
</dbReference>
<keyword evidence="15" id="KW-1185">Reference proteome</keyword>
<dbReference type="PANTHER" id="PTHR45629:SF7">
    <property type="entry name" value="DNA EXCISION REPAIR PROTEIN ERCC-6-RELATED"/>
    <property type="match status" value="1"/>
</dbReference>
<dbReference type="GO" id="GO:0004386">
    <property type="term" value="F:helicase activity"/>
    <property type="evidence" value="ECO:0007669"/>
    <property type="project" value="UniProtKB-KW"/>
</dbReference>
<accession>A0A5J5CSD5</accession>
<evidence type="ECO:0000256" key="2">
    <source>
        <dbReference type="ARBA" id="ARBA00007025"/>
    </source>
</evidence>
<feature type="region of interest" description="Disordered" evidence="12">
    <location>
        <begin position="290"/>
        <end position="450"/>
    </location>
</feature>
<dbReference type="InterPro" id="IPR014001">
    <property type="entry name" value="Helicase_ATP-bd"/>
</dbReference>
<feature type="compositionally biased region" description="Acidic residues" evidence="12">
    <location>
        <begin position="378"/>
        <end position="393"/>
    </location>
</feature>
<name>A0A5J5CSD5_9PERO</name>